<protein>
    <submittedName>
        <fullName evidence="2">Uncharacterized protein</fullName>
    </submittedName>
</protein>
<proteinExistence type="predicted"/>
<gene>
    <name evidence="2" type="ORF">D9615_007729</name>
</gene>
<sequence length="478" mass="52309">MRVTVNSVTPYATPMSRNDAQEGPASKRRRVMELPDGFAKRNPVDVISKANIQVPKFTSAFDEPAQPIQQKPNSKSKVARLPYAFEISSKSQLKKPVSKTNLRQLPVPIIPLPPKEKEKNRLPAFRIVPPPDPRIAVQAELSSTTTPALQLRPPPLPPPPRNAASSKSGVPLKSLSAPTIFAPTETSPDDSMRTISTTDIALATDLFTDSGAAELAHIFLRDQHPEIAASNKEEHMEWNIGMSPQKGAKFVKGKGKETKFVKGGMAERVREVMARSHTSLALWHKETELKLASSSSSSRRLNPDIRLRIVKIVDSPAGAKSSSPRKPSFSASAGVSPGVAFCHIVSSPPVKHPHLVRVSSRTREEQRHLVVLSFPTTAPPRLRGQKGIYVRNPEDFVLGREVCVWEPWLEVSLTSQSPSVDNTSSLNVDQELVELSVAPFPTLPSTFPRSSPSPVSNEDSNLHIADTVLLCSRFVILP</sequence>
<comment type="caution">
    <text evidence="2">The sequence shown here is derived from an EMBL/GenBank/DDBJ whole genome shotgun (WGS) entry which is preliminary data.</text>
</comment>
<reference evidence="2 3" key="1">
    <citation type="journal article" date="2020" name="ISME J.">
        <title>Uncovering the hidden diversity of litter-decomposition mechanisms in mushroom-forming fungi.</title>
        <authorList>
            <person name="Floudas D."/>
            <person name="Bentzer J."/>
            <person name="Ahren D."/>
            <person name="Johansson T."/>
            <person name="Persson P."/>
            <person name="Tunlid A."/>
        </authorList>
    </citation>
    <scope>NUCLEOTIDE SEQUENCE [LARGE SCALE GENOMIC DNA]</scope>
    <source>
        <strain evidence="2 3">CBS 661.87</strain>
    </source>
</reference>
<feature type="compositionally biased region" description="Pro residues" evidence="1">
    <location>
        <begin position="152"/>
        <end position="161"/>
    </location>
</feature>
<feature type="region of interest" description="Disordered" evidence="1">
    <location>
        <begin position="142"/>
        <end position="171"/>
    </location>
</feature>
<evidence type="ECO:0000256" key="1">
    <source>
        <dbReference type="SAM" id="MobiDB-lite"/>
    </source>
</evidence>
<feature type="region of interest" description="Disordered" evidence="1">
    <location>
        <begin position="1"/>
        <end position="31"/>
    </location>
</feature>
<name>A0A8H5H3Q4_9AGAR</name>
<organism evidence="2 3">
    <name type="scientific">Tricholomella constricta</name>
    <dbReference type="NCBI Taxonomy" id="117010"/>
    <lineage>
        <taxon>Eukaryota</taxon>
        <taxon>Fungi</taxon>
        <taxon>Dikarya</taxon>
        <taxon>Basidiomycota</taxon>
        <taxon>Agaricomycotina</taxon>
        <taxon>Agaricomycetes</taxon>
        <taxon>Agaricomycetidae</taxon>
        <taxon>Agaricales</taxon>
        <taxon>Tricholomatineae</taxon>
        <taxon>Lyophyllaceae</taxon>
        <taxon>Tricholomella</taxon>
    </lineage>
</organism>
<dbReference type="Proteomes" id="UP000565441">
    <property type="component" value="Unassembled WGS sequence"/>
</dbReference>
<dbReference type="OrthoDB" id="3215163at2759"/>
<accession>A0A8H5H3Q4</accession>
<evidence type="ECO:0000313" key="3">
    <source>
        <dbReference type="Proteomes" id="UP000565441"/>
    </source>
</evidence>
<evidence type="ECO:0000313" key="2">
    <source>
        <dbReference type="EMBL" id="KAF5376076.1"/>
    </source>
</evidence>
<keyword evidence="3" id="KW-1185">Reference proteome</keyword>
<feature type="compositionally biased region" description="Polar residues" evidence="1">
    <location>
        <begin position="1"/>
        <end position="18"/>
    </location>
</feature>
<dbReference type="EMBL" id="JAACJP010000030">
    <property type="protein sequence ID" value="KAF5376076.1"/>
    <property type="molecule type" value="Genomic_DNA"/>
</dbReference>
<dbReference type="AlphaFoldDB" id="A0A8H5H3Q4"/>